<keyword evidence="4" id="KW-1185">Reference proteome</keyword>
<protein>
    <submittedName>
        <fullName evidence="3">Uncharacterized protein</fullName>
    </submittedName>
</protein>
<reference evidence="3" key="1">
    <citation type="submission" date="2022-11" db="EMBL/GenBank/DDBJ databases">
        <authorList>
            <person name="Hyden B.L."/>
            <person name="Feng K."/>
            <person name="Yates T."/>
            <person name="Jawdy S."/>
            <person name="Smart L.B."/>
            <person name="Muchero W."/>
        </authorList>
    </citation>
    <scope>NUCLEOTIDE SEQUENCE</scope>
    <source>
        <tissue evidence="3">Shoot tip</tissue>
    </source>
</reference>
<organism evidence="3 4">
    <name type="scientific">Salix koriyanagi</name>
    <dbReference type="NCBI Taxonomy" id="2511006"/>
    <lineage>
        <taxon>Eukaryota</taxon>
        <taxon>Viridiplantae</taxon>
        <taxon>Streptophyta</taxon>
        <taxon>Embryophyta</taxon>
        <taxon>Tracheophyta</taxon>
        <taxon>Spermatophyta</taxon>
        <taxon>Magnoliopsida</taxon>
        <taxon>eudicotyledons</taxon>
        <taxon>Gunneridae</taxon>
        <taxon>Pentapetalae</taxon>
        <taxon>rosids</taxon>
        <taxon>fabids</taxon>
        <taxon>Malpighiales</taxon>
        <taxon>Salicaceae</taxon>
        <taxon>Saliceae</taxon>
        <taxon>Salix</taxon>
    </lineage>
</organism>
<dbReference type="Proteomes" id="UP001151752">
    <property type="component" value="Chromosome 13"/>
</dbReference>
<name>A0A9Q1A401_9ROSI</name>
<feature type="region of interest" description="Disordered" evidence="1">
    <location>
        <begin position="179"/>
        <end position="224"/>
    </location>
</feature>
<feature type="compositionally biased region" description="Basic and acidic residues" evidence="1">
    <location>
        <begin position="193"/>
        <end position="214"/>
    </location>
</feature>
<dbReference type="AlphaFoldDB" id="A0A9Q1A401"/>
<reference evidence="3" key="2">
    <citation type="journal article" date="2023" name="Int. J. Mol. Sci.">
        <title>De Novo Assembly and Annotation of 11 Diverse Shrub Willow (Salix) Genomes Reveals Novel Gene Organization in Sex-Linked Regions.</title>
        <authorList>
            <person name="Hyden B."/>
            <person name="Feng K."/>
            <person name="Yates T.B."/>
            <person name="Jawdy S."/>
            <person name="Cereghino C."/>
            <person name="Smart L.B."/>
            <person name="Muchero W."/>
        </authorList>
    </citation>
    <scope>NUCLEOTIDE SEQUENCE</scope>
    <source>
        <tissue evidence="3">Shoot tip</tissue>
    </source>
</reference>
<feature type="signal peptide" evidence="2">
    <location>
        <begin position="1"/>
        <end position="22"/>
    </location>
</feature>
<sequence length="224" mass="24124">MFEHCFLSILLWLLPPPPPAPLSSPLVTAKAPGGEKSSKNPIKVKDHFKKDKYLLKRRDEPSELRAFEIDQRQASSSSLAVYAEVGSSAVESEDVDSSEDGAGKAVLVLDHALGDANFSLDKKGAMQEIKGEPGSDVAVGLMSTGRSDLPGKEQLEGVSDCKSVLLQQQEAIVDLKYEEGARASRSNQVSQKNEPRFSARAEVDSGLIKLHDGEPGSLLSPLKK</sequence>
<evidence type="ECO:0000256" key="2">
    <source>
        <dbReference type="SAM" id="SignalP"/>
    </source>
</evidence>
<evidence type="ECO:0000313" key="4">
    <source>
        <dbReference type="Proteomes" id="UP001151752"/>
    </source>
</evidence>
<gene>
    <name evidence="3" type="ORF">OIU74_026386</name>
</gene>
<proteinExistence type="predicted"/>
<dbReference type="EMBL" id="JAPFFM010000007">
    <property type="protein sequence ID" value="KAJ6757124.1"/>
    <property type="molecule type" value="Genomic_DNA"/>
</dbReference>
<accession>A0A9Q1A401</accession>
<feature type="region of interest" description="Disordered" evidence="1">
    <location>
        <begin position="22"/>
        <end position="45"/>
    </location>
</feature>
<comment type="caution">
    <text evidence="3">The sequence shown here is derived from an EMBL/GenBank/DDBJ whole genome shotgun (WGS) entry which is preliminary data.</text>
</comment>
<evidence type="ECO:0000256" key="1">
    <source>
        <dbReference type="SAM" id="MobiDB-lite"/>
    </source>
</evidence>
<keyword evidence="2" id="KW-0732">Signal</keyword>
<evidence type="ECO:0000313" key="3">
    <source>
        <dbReference type="EMBL" id="KAJ6757124.1"/>
    </source>
</evidence>
<feature type="chain" id="PRO_5040366747" evidence="2">
    <location>
        <begin position="23"/>
        <end position="224"/>
    </location>
</feature>